<accession>A0A6A7ADL1</accession>
<organism evidence="2 3">
    <name type="scientific">Ophiobolus disseminans</name>
    <dbReference type="NCBI Taxonomy" id="1469910"/>
    <lineage>
        <taxon>Eukaryota</taxon>
        <taxon>Fungi</taxon>
        <taxon>Dikarya</taxon>
        <taxon>Ascomycota</taxon>
        <taxon>Pezizomycotina</taxon>
        <taxon>Dothideomycetes</taxon>
        <taxon>Pleosporomycetidae</taxon>
        <taxon>Pleosporales</taxon>
        <taxon>Pleosporineae</taxon>
        <taxon>Phaeosphaeriaceae</taxon>
        <taxon>Ophiobolus</taxon>
    </lineage>
</organism>
<sequence>MLRAFTERRDSGQATPTQEKEKAKTWVASSSNQNAGPKPKSNHKRKASAKPKVTFKSQMSGASGSKTRTTTAAKQTTPADTNTTPVSKRHKALASLLVSFLATSSVAVDYDAADEKTIESANKASSTPLPPPPPKAHRRSTSGVKPSEIRKTRWKRFKYEMGLKMKSGQKGKQRQPSVQATDVELADMRSNGREGEGQAAKRVGTA</sequence>
<feature type="compositionally biased region" description="Basic residues" evidence="1">
    <location>
        <begin position="40"/>
        <end position="49"/>
    </location>
</feature>
<feature type="compositionally biased region" description="Low complexity" evidence="1">
    <location>
        <begin position="67"/>
        <end position="81"/>
    </location>
</feature>
<proteinExistence type="predicted"/>
<dbReference type="AlphaFoldDB" id="A0A6A7ADL1"/>
<dbReference type="EMBL" id="MU006219">
    <property type="protein sequence ID" value="KAF2830808.1"/>
    <property type="molecule type" value="Genomic_DNA"/>
</dbReference>
<gene>
    <name evidence="2" type="ORF">CC86DRAFT_167573</name>
</gene>
<evidence type="ECO:0000313" key="3">
    <source>
        <dbReference type="Proteomes" id="UP000799424"/>
    </source>
</evidence>
<feature type="compositionally biased region" description="Basic and acidic residues" evidence="1">
    <location>
        <begin position="186"/>
        <end position="196"/>
    </location>
</feature>
<evidence type="ECO:0000313" key="2">
    <source>
        <dbReference type="EMBL" id="KAF2830808.1"/>
    </source>
</evidence>
<dbReference type="Proteomes" id="UP000799424">
    <property type="component" value="Unassembled WGS sequence"/>
</dbReference>
<dbReference type="OrthoDB" id="3752733at2759"/>
<evidence type="ECO:0000256" key="1">
    <source>
        <dbReference type="SAM" id="MobiDB-lite"/>
    </source>
</evidence>
<name>A0A6A7ADL1_9PLEO</name>
<feature type="region of interest" description="Disordered" evidence="1">
    <location>
        <begin position="119"/>
        <end position="206"/>
    </location>
</feature>
<reference evidence="2" key="1">
    <citation type="journal article" date="2020" name="Stud. Mycol.">
        <title>101 Dothideomycetes genomes: a test case for predicting lifestyles and emergence of pathogens.</title>
        <authorList>
            <person name="Haridas S."/>
            <person name="Albert R."/>
            <person name="Binder M."/>
            <person name="Bloem J."/>
            <person name="Labutti K."/>
            <person name="Salamov A."/>
            <person name="Andreopoulos B."/>
            <person name="Baker S."/>
            <person name="Barry K."/>
            <person name="Bills G."/>
            <person name="Bluhm B."/>
            <person name="Cannon C."/>
            <person name="Castanera R."/>
            <person name="Culley D."/>
            <person name="Daum C."/>
            <person name="Ezra D."/>
            <person name="Gonzalez J."/>
            <person name="Henrissat B."/>
            <person name="Kuo A."/>
            <person name="Liang C."/>
            <person name="Lipzen A."/>
            <person name="Lutzoni F."/>
            <person name="Magnuson J."/>
            <person name="Mondo S."/>
            <person name="Nolan M."/>
            <person name="Ohm R."/>
            <person name="Pangilinan J."/>
            <person name="Park H.-J."/>
            <person name="Ramirez L."/>
            <person name="Alfaro M."/>
            <person name="Sun H."/>
            <person name="Tritt A."/>
            <person name="Yoshinaga Y."/>
            <person name="Zwiers L.-H."/>
            <person name="Turgeon B."/>
            <person name="Goodwin S."/>
            <person name="Spatafora J."/>
            <person name="Crous P."/>
            <person name="Grigoriev I."/>
        </authorList>
    </citation>
    <scope>NUCLEOTIDE SEQUENCE</scope>
    <source>
        <strain evidence="2">CBS 113818</strain>
    </source>
</reference>
<feature type="compositionally biased region" description="Polar residues" evidence="1">
    <location>
        <begin position="55"/>
        <end position="66"/>
    </location>
</feature>
<feature type="compositionally biased region" description="Basic and acidic residues" evidence="1">
    <location>
        <begin position="1"/>
        <end position="11"/>
    </location>
</feature>
<feature type="compositionally biased region" description="Basic and acidic residues" evidence="1">
    <location>
        <begin position="147"/>
        <end position="163"/>
    </location>
</feature>
<feature type="region of interest" description="Disordered" evidence="1">
    <location>
        <begin position="1"/>
        <end position="87"/>
    </location>
</feature>
<keyword evidence="3" id="KW-1185">Reference proteome</keyword>
<protein>
    <submittedName>
        <fullName evidence="2">Uncharacterized protein</fullName>
    </submittedName>
</protein>